<organism evidence="1 2">
    <name type="scientific">Trichomonas vaginalis (strain ATCC PRA-98 / G3)</name>
    <dbReference type="NCBI Taxonomy" id="412133"/>
    <lineage>
        <taxon>Eukaryota</taxon>
        <taxon>Metamonada</taxon>
        <taxon>Parabasalia</taxon>
        <taxon>Trichomonadida</taxon>
        <taxon>Trichomonadidae</taxon>
        <taxon>Trichomonas</taxon>
    </lineage>
</organism>
<proteinExistence type="predicted"/>
<gene>
    <name evidence="1" type="ORF">TVAG_282240</name>
</gene>
<dbReference type="AlphaFoldDB" id="A2E9T9"/>
<dbReference type="EMBL" id="DS113335">
    <property type="protein sequence ID" value="EAY10624.1"/>
    <property type="molecule type" value="Genomic_DNA"/>
</dbReference>
<keyword evidence="2" id="KW-1185">Reference proteome</keyword>
<name>A2E9T9_TRIV3</name>
<sequence length="148" mass="16812">MNFDPEPVYQNLTDTHYEDNFTYCYYLASVLSLSYKVKTSAPINAVTYTTDGSEFKNLNDGYALSNSVQSPILVKMVTQSTENVSFGISFMHTRSKMPSTDRLAFGPMHYGSINPNLVYFIHTRNGNEKKEKVFLNYTTELVPGVYDL</sequence>
<accession>A2E9T9</accession>
<evidence type="ECO:0000313" key="1">
    <source>
        <dbReference type="EMBL" id="EAY10624.1"/>
    </source>
</evidence>
<reference evidence="1" key="2">
    <citation type="journal article" date="2007" name="Science">
        <title>Draft genome sequence of the sexually transmitted pathogen Trichomonas vaginalis.</title>
        <authorList>
            <person name="Carlton J.M."/>
            <person name="Hirt R.P."/>
            <person name="Silva J.C."/>
            <person name="Delcher A.L."/>
            <person name="Schatz M."/>
            <person name="Zhao Q."/>
            <person name="Wortman J.R."/>
            <person name="Bidwell S.L."/>
            <person name="Alsmark U.C.M."/>
            <person name="Besteiro S."/>
            <person name="Sicheritz-Ponten T."/>
            <person name="Noel C.J."/>
            <person name="Dacks J.B."/>
            <person name="Foster P.G."/>
            <person name="Simillion C."/>
            <person name="Van de Peer Y."/>
            <person name="Miranda-Saavedra D."/>
            <person name="Barton G.J."/>
            <person name="Westrop G.D."/>
            <person name="Mueller S."/>
            <person name="Dessi D."/>
            <person name="Fiori P.L."/>
            <person name="Ren Q."/>
            <person name="Paulsen I."/>
            <person name="Zhang H."/>
            <person name="Bastida-Corcuera F.D."/>
            <person name="Simoes-Barbosa A."/>
            <person name="Brown M.T."/>
            <person name="Hayes R.D."/>
            <person name="Mukherjee M."/>
            <person name="Okumura C.Y."/>
            <person name="Schneider R."/>
            <person name="Smith A.J."/>
            <person name="Vanacova S."/>
            <person name="Villalvazo M."/>
            <person name="Haas B.J."/>
            <person name="Pertea M."/>
            <person name="Feldblyum T.V."/>
            <person name="Utterback T.R."/>
            <person name="Shu C.L."/>
            <person name="Osoegawa K."/>
            <person name="de Jong P.J."/>
            <person name="Hrdy I."/>
            <person name="Horvathova L."/>
            <person name="Zubacova Z."/>
            <person name="Dolezal P."/>
            <person name="Malik S.B."/>
            <person name="Logsdon J.M. Jr."/>
            <person name="Henze K."/>
            <person name="Gupta A."/>
            <person name="Wang C.C."/>
            <person name="Dunne R.L."/>
            <person name="Upcroft J.A."/>
            <person name="Upcroft P."/>
            <person name="White O."/>
            <person name="Salzberg S.L."/>
            <person name="Tang P."/>
            <person name="Chiu C.-H."/>
            <person name="Lee Y.-S."/>
            <person name="Embley T.M."/>
            <person name="Coombs G.H."/>
            <person name="Mottram J.C."/>
            <person name="Tachezy J."/>
            <person name="Fraser-Liggett C.M."/>
            <person name="Johnson P.J."/>
        </authorList>
    </citation>
    <scope>NUCLEOTIDE SEQUENCE [LARGE SCALE GENOMIC DNA]</scope>
    <source>
        <strain evidence="1">G3</strain>
    </source>
</reference>
<dbReference type="Proteomes" id="UP000001542">
    <property type="component" value="Unassembled WGS sequence"/>
</dbReference>
<reference evidence="1" key="1">
    <citation type="submission" date="2006-10" db="EMBL/GenBank/DDBJ databases">
        <authorList>
            <person name="Amadeo P."/>
            <person name="Zhao Q."/>
            <person name="Wortman J."/>
            <person name="Fraser-Liggett C."/>
            <person name="Carlton J."/>
        </authorList>
    </citation>
    <scope>NUCLEOTIDE SEQUENCE</scope>
    <source>
        <strain evidence="1">G3</strain>
    </source>
</reference>
<dbReference type="VEuPathDB" id="TrichDB:TVAG_282240"/>
<evidence type="ECO:0000313" key="2">
    <source>
        <dbReference type="Proteomes" id="UP000001542"/>
    </source>
</evidence>
<protein>
    <submittedName>
        <fullName evidence="1">Uncharacterized protein</fullName>
    </submittedName>
</protein>
<dbReference type="InParanoid" id="A2E9T9"/>